<dbReference type="PROSITE" id="PS51747">
    <property type="entry name" value="CYT_DCMP_DEAMINASES_2"/>
    <property type="match status" value="1"/>
</dbReference>
<evidence type="ECO:0000259" key="2">
    <source>
        <dbReference type="PROSITE" id="PS51747"/>
    </source>
</evidence>
<evidence type="ECO:0000256" key="1">
    <source>
        <dbReference type="ARBA" id="ARBA00022801"/>
    </source>
</evidence>
<evidence type="ECO:0000313" key="3">
    <source>
        <dbReference type="EMBL" id="MPR00981.1"/>
    </source>
</evidence>
<dbReference type="RefSeq" id="WP_152745313.1">
    <property type="nucleotide sequence ID" value="NZ_VUAZ01000009.1"/>
</dbReference>
<dbReference type="InterPro" id="IPR002125">
    <property type="entry name" value="CMP_dCMP_dom"/>
</dbReference>
<dbReference type="Gene3D" id="3.40.50.300">
    <property type="entry name" value="P-loop containing nucleotide triphosphate hydrolases"/>
    <property type="match status" value="1"/>
</dbReference>
<dbReference type="EMBL" id="VUAZ01000009">
    <property type="protein sequence ID" value="MPR00981.1"/>
    <property type="molecule type" value="Genomic_DNA"/>
</dbReference>
<comment type="caution">
    <text evidence="3">The sequence shown here is derived from an EMBL/GenBank/DDBJ whole genome shotgun (WGS) entry which is preliminary data.</text>
</comment>
<dbReference type="PANTHER" id="PTHR11086:SF18">
    <property type="entry name" value="DEOXYCYTIDYLATE DEAMINASE"/>
    <property type="match status" value="1"/>
</dbReference>
<accession>A0A5N7KH99</accession>
<dbReference type="PANTHER" id="PTHR11086">
    <property type="entry name" value="DEOXYCYTIDYLATE DEAMINASE-RELATED"/>
    <property type="match status" value="1"/>
</dbReference>
<dbReference type="InterPro" id="IPR015517">
    <property type="entry name" value="dCMP_deaminase-rel"/>
</dbReference>
<dbReference type="InterPro" id="IPR027417">
    <property type="entry name" value="P-loop_NTPase"/>
</dbReference>
<feature type="domain" description="CMP/dCMP-type deaminase" evidence="2">
    <location>
        <begin position="340"/>
        <end position="524"/>
    </location>
</feature>
<name>A0A5N7KH99_9PSED</name>
<organism evidence="3 4">
    <name type="scientific">Pseudomonas kitaguniensis</name>
    <dbReference type="NCBI Taxonomy" id="2607908"/>
    <lineage>
        <taxon>Bacteria</taxon>
        <taxon>Pseudomonadati</taxon>
        <taxon>Pseudomonadota</taxon>
        <taxon>Gammaproteobacteria</taxon>
        <taxon>Pseudomonadales</taxon>
        <taxon>Pseudomonadaceae</taxon>
        <taxon>Pseudomonas</taxon>
    </lineage>
</organism>
<dbReference type="Pfam" id="PF00383">
    <property type="entry name" value="dCMP_cyt_deam_1"/>
    <property type="match status" value="1"/>
</dbReference>
<gene>
    <name evidence="3" type="ORF">F0169_02150</name>
</gene>
<dbReference type="Gene3D" id="3.40.140.10">
    <property type="entry name" value="Cytidine Deaminase, domain 2"/>
    <property type="match status" value="1"/>
</dbReference>
<dbReference type="SUPFAM" id="SSF53927">
    <property type="entry name" value="Cytidine deaminase-like"/>
    <property type="match status" value="1"/>
</dbReference>
<keyword evidence="1" id="KW-0378">Hydrolase</keyword>
<keyword evidence="4" id="KW-1185">Reference proteome</keyword>
<sequence length="605" mass="68527">MSNTSLVIDNIYEDAKDFLIIGMTGRTGSGCTTAAKLLCEKVLNIPSEGYEGLTRNEFKKHQIIKKYIDGASWAPFYKIEARSVITYHLLLLSESEFFDYVSEFDFASPLLGDELIKLSSALNGVRDKVHKVNASLNYSGDELVNFLFDLYFLEMPSITDILMSYLGRARFTTVYQQAGDNVRSSGSANNSVFAASKMFNFPKHLNMLIKLAHKKARLDKVPCRIVIDAIRNPYEAFFLKRRYANFYLVSINTSNFERLNSLRGYRKLSDHEIKILDDKEYPEKISGMKKFVAQNVQECIEISDIHIYNSKSSEFTHNDLVSQLAWYVTLMMHPGLVMPTSIESCMQIAYTAKQSSGCISRQVGAVVTDEFYSVKAIGWNNTPQGQTPCMLRSAEDLLEGRNKSDYSEYELKSSEFRQAVSVKYSQLIATNKTSNRNFSFCFKSVQNEIEGEKNQVHTRALHAEENAFMQIAKHGGQQLSGGVLFTTASPCELCAKKAYQLGLKKIVYIDPYPGIATQHILLSGQNKPELELFKGAVGRAFYQLYQPLMPYKDELELAFDIPSYNNVDKPSKSVLKKRNVELERVNELLVAELQELRLRVADTKG</sequence>
<dbReference type="Proteomes" id="UP000326112">
    <property type="component" value="Unassembled WGS sequence"/>
</dbReference>
<evidence type="ECO:0000313" key="4">
    <source>
        <dbReference type="Proteomes" id="UP000326112"/>
    </source>
</evidence>
<reference evidence="3 4" key="1">
    <citation type="journal article" date="2020" name="Int. J. Syst. Evol. Microbiol.">
        <title>Pseudomonas kitaguniensis sp. nov., a pathogen causing bacterial rot of Welsh onion in Japan.</title>
        <authorList>
            <person name="Sawada H."/>
            <person name="Fujikawa T."/>
            <person name="Nishiwaki Y."/>
            <person name="Horita H."/>
        </authorList>
    </citation>
    <scope>NUCLEOTIDE SEQUENCE [LARGE SCALE GENOMIC DNA]</scope>
    <source>
        <strain evidence="3 4">MAFF 212408</strain>
    </source>
</reference>
<dbReference type="InterPro" id="IPR016193">
    <property type="entry name" value="Cytidine_deaminase-like"/>
</dbReference>
<reference evidence="3 4" key="2">
    <citation type="journal article" date="2023" name="Plant Pathol.">
        <title>Dismantling and reorganizing Pseudomonas marginalis sensu#lato.</title>
        <authorList>
            <person name="Sawada H."/>
            <person name="Fujikawa T."/>
            <person name="Satou M."/>
        </authorList>
    </citation>
    <scope>NUCLEOTIDE SEQUENCE [LARGE SCALE GENOMIC DNA]</scope>
    <source>
        <strain evidence="3 4">MAFF 212408</strain>
    </source>
</reference>
<proteinExistence type="predicted"/>
<protein>
    <recommendedName>
        <fullName evidence="2">CMP/dCMP-type deaminase domain-containing protein</fullName>
    </recommendedName>
</protein>